<dbReference type="GO" id="GO:0071949">
    <property type="term" value="F:FAD binding"/>
    <property type="evidence" value="ECO:0007669"/>
    <property type="project" value="InterPro"/>
</dbReference>
<feature type="compositionally biased region" description="Gly residues" evidence="5">
    <location>
        <begin position="225"/>
        <end position="239"/>
    </location>
</feature>
<dbReference type="GO" id="GO:0004497">
    <property type="term" value="F:monooxygenase activity"/>
    <property type="evidence" value="ECO:0007669"/>
    <property type="project" value="UniProtKB-KW"/>
</dbReference>
<dbReference type="EMBL" id="OBDY01000007">
    <property type="protein sequence ID" value="SNY45652.1"/>
    <property type="molecule type" value="Genomic_DNA"/>
</dbReference>
<evidence type="ECO:0000256" key="1">
    <source>
        <dbReference type="ARBA" id="ARBA00022630"/>
    </source>
</evidence>
<keyword evidence="2" id="KW-0274">FAD</keyword>
<dbReference type="InterPro" id="IPR036188">
    <property type="entry name" value="FAD/NAD-bd_sf"/>
</dbReference>
<keyword evidence="1" id="KW-0285">Flavoprotein</keyword>
<keyword evidence="4" id="KW-0503">Monooxygenase</keyword>
<dbReference type="InterPro" id="IPR002938">
    <property type="entry name" value="FAD-bd"/>
</dbReference>
<protein>
    <submittedName>
        <fullName evidence="7">NAD(P)-binding Rossmann-like domain-containing protein</fullName>
    </submittedName>
</protein>
<dbReference type="SUPFAM" id="SSF51905">
    <property type="entry name" value="FAD/NAD(P)-binding domain"/>
    <property type="match status" value="1"/>
</dbReference>
<dbReference type="Pfam" id="PF13450">
    <property type="entry name" value="NAD_binding_8"/>
    <property type="match status" value="1"/>
</dbReference>
<dbReference type="PANTHER" id="PTHR47178:SF5">
    <property type="entry name" value="FAD-BINDING DOMAIN-CONTAINING PROTEIN"/>
    <property type="match status" value="1"/>
</dbReference>
<name>A0A285ICG2_9ACTN</name>
<proteinExistence type="predicted"/>
<dbReference type="Gene3D" id="3.50.50.60">
    <property type="entry name" value="FAD/NAD(P)-binding domain"/>
    <property type="match status" value="2"/>
</dbReference>
<dbReference type="PRINTS" id="PR00420">
    <property type="entry name" value="RNGMNOXGNASE"/>
</dbReference>
<feature type="compositionally biased region" description="Low complexity" evidence="5">
    <location>
        <begin position="174"/>
        <end position="224"/>
    </location>
</feature>
<evidence type="ECO:0000256" key="3">
    <source>
        <dbReference type="ARBA" id="ARBA00023002"/>
    </source>
</evidence>
<evidence type="ECO:0000256" key="2">
    <source>
        <dbReference type="ARBA" id="ARBA00022827"/>
    </source>
</evidence>
<dbReference type="PANTHER" id="PTHR47178">
    <property type="entry name" value="MONOOXYGENASE, FAD-BINDING"/>
    <property type="match status" value="1"/>
</dbReference>
<gene>
    <name evidence="7" type="ORF">SAMN05421748_107267</name>
</gene>
<dbReference type="Pfam" id="PF01494">
    <property type="entry name" value="FAD_binding_3"/>
    <property type="match status" value="1"/>
</dbReference>
<organism evidence="7 8">
    <name type="scientific">Paractinoplanes atraurantiacus</name>
    <dbReference type="NCBI Taxonomy" id="1036182"/>
    <lineage>
        <taxon>Bacteria</taxon>
        <taxon>Bacillati</taxon>
        <taxon>Actinomycetota</taxon>
        <taxon>Actinomycetes</taxon>
        <taxon>Micromonosporales</taxon>
        <taxon>Micromonosporaceae</taxon>
        <taxon>Paractinoplanes</taxon>
    </lineage>
</organism>
<sequence length="464" mass="47210">MRTVGTVPGMRILISGAGIGGLALAQALRRGGLEVAVYERDPSPQTRRQGYRIHIDHDGNEALRACLPPEVLDLAHRTSGDTGDRIAFYTQDLVELSSQVFPDIPASEITNVDRDTFRQSLLTGLDVSFGHTVTGYDLTPSGRVRVALSTSPPTTSPTPSTDGTAASVGRPAFSASSPTSTAASPASVVGGTSSSPGGPASSAGGTASSVGVTASSAGGTASSDGGDGSSGDGSSGGGSFFDEGDLLVGADGVGSAVRRQLAPSATLRDLGLRCLYGRMPLDGATLPPDFGRGFSWVAGANGYGAGFAPVRFRTPAGVPDYLMTTLVAPTGVLGNLDLPSEALQQICLDASATWHPAVRHLFAAADPTSFFPIAIRAGTRITPWSSGQVTLLGDAIHTMPPAGGVGANTALQDAALLAAEILSGKPLPEAVAAYESVMLPRGFDTIDKSIRMIGRMVPQPGARP</sequence>
<feature type="domain" description="FAD-binding" evidence="6">
    <location>
        <begin position="378"/>
        <end position="446"/>
    </location>
</feature>
<feature type="compositionally biased region" description="Low complexity" evidence="5">
    <location>
        <begin position="149"/>
        <end position="161"/>
    </location>
</feature>
<dbReference type="AlphaFoldDB" id="A0A285ICG2"/>
<keyword evidence="3" id="KW-0560">Oxidoreductase</keyword>
<evidence type="ECO:0000256" key="5">
    <source>
        <dbReference type="SAM" id="MobiDB-lite"/>
    </source>
</evidence>
<dbReference type="Proteomes" id="UP000219612">
    <property type="component" value="Unassembled WGS sequence"/>
</dbReference>
<feature type="region of interest" description="Disordered" evidence="5">
    <location>
        <begin position="146"/>
        <end position="240"/>
    </location>
</feature>
<evidence type="ECO:0000259" key="6">
    <source>
        <dbReference type="Pfam" id="PF01494"/>
    </source>
</evidence>
<dbReference type="OrthoDB" id="3322136at2"/>
<reference evidence="7 8" key="1">
    <citation type="submission" date="2017-09" db="EMBL/GenBank/DDBJ databases">
        <authorList>
            <person name="Ehlers B."/>
            <person name="Leendertz F.H."/>
        </authorList>
    </citation>
    <scope>NUCLEOTIDE SEQUENCE [LARGE SCALE GENOMIC DNA]</scope>
    <source>
        <strain evidence="7 8">CGMCC 4.6857</strain>
    </source>
</reference>
<evidence type="ECO:0000313" key="8">
    <source>
        <dbReference type="Proteomes" id="UP000219612"/>
    </source>
</evidence>
<evidence type="ECO:0000313" key="7">
    <source>
        <dbReference type="EMBL" id="SNY45652.1"/>
    </source>
</evidence>
<keyword evidence="8" id="KW-1185">Reference proteome</keyword>
<accession>A0A285ICG2</accession>
<evidence type="ECO:0000256" key="4">
    <source>
        <dbReference type="ARBA" id="ARBA00023033"/>
    </source>
</evidence>